<reference evidence="1 2" key="1">
    <citation type="submission" date="2015-10" db="EMBL/GenBank/DDBJ databases">
        <title>Corynebacteirum lowii and Corynebacterium oculi species nova, derived from human clinical disease and and emended description of Corynebacterium mastiditis.</title>
        <authorList>
            <person name="Bernard K."/>
            <person name="Pacheco A.L."/>
            <person name="Mcdougall C."/>
            <person name="Burtx T."/>
            <person name="Weibe D."/>
            <person name="Tyler S."/>
            <person name="Olson A.B."/>
            <person name="Cnockaert M."/>
            <person name="Eguchi H."/>
            <person name="Kuwahara T."/>
            <person name="Nakayama-Imaohji H."/>
            <person name="Boudewijins M."/>
            <person name="Van Hoecke F."/>
            <person name="Bernier A.-M."/>
            <person name="Vandamme P."/>
        </authorList>
    </citation>
    <scope>NUCLEOTIDE SEQUENCE [LARGE SCALE GENOMIC DNA]</scope>
    <source>
        <strain evidence="1 2">NML 130206</strain>
    </source>
</reference>
<keyword evidence="2" id="KW-1185">Reference proteome</keyword>
<dbReference type="Proteomes" id="UP000050488">
    <property type="component" value="Unassembled WGS sequence"/>
</dbReference>
<dbReference type="PATRIC" id="fig|1544413.3.peg.2077"/>
<dbReference type="PANTHER" id="PTHR39550:SF1">
    <property type="entry name" value="SLL0658 PROTEIN"/>
    <property type="match status" value="1"/>
</dbReference>
<evidence type="ECO:0000313" key="1">
    <source>
        <dbReference type="EMBL" id="KQB84813.1"/>
    </source>
</evidence>
<accession>A0A0Q0UE02</accession>
<evidence type="ECO:0000313" key="2">
    <source>
        <dbReference type="Proteomes" id="UP000050488"/>
    </source>
</evidence>
<sequence>MSGYVFDTGPLRHFCLSGWLGALKFVVGDAPVFIPESVEQELLLQRGRDPGLSQIFKADWIDVDRSDDLAFLKLFARYEQRLVGKNPQKNRGECGVLALGKARGWTVVIDDGAPRRIAAEEKIEKTGTLGLLCKAVREERLTVEMVESLTDDLLAGEYYLPFGPGEFWAWAKEQGVI</sequence>
<dbReference type="PANTHER" id="PTHR39550">
    <property type="entry name" value="SLL0658 PROTEIN"/>
    <property type="match status" value="1"/>
</dbReference>
<dbReference type="EMBL" id="LKEV01000007">
    <property type="protein sequence ID" value="KQB84813.1"/>
    <property type="molecule type" value="Genomic_DNA"/>
</dbReference>
<dbReference type="STRING" id="1544413.Clow_02074"/>
<protein>
    <recommendedName>
        <fullName evidence="3">PIN domain-containing protein</fullName>
    </recommendedName>
</protein>
<dbReference type="Pfam" id="PF11848">
    <property type="entry name" value="DUF3368"/>
    <property type="match status" value="1"/>
</dbReference>
<evidence type="ECO:0008006" key="3">
    <source>
        <dbReference type="Google" id="ProtNLM"/>
    </source>
</evidence>
<proteinExistence type="predicted"/>
<comment type="caution">
    <text evidence="1">The sequence shown here is derived from an EMBL/GenBank/DDBJ whole genome shotgun (WGS) entry which is preliminary data.</text>
</comment>
<dbReference type="AlphaFoldDB" id="A0A0Q0UE02"/>
<name>A0A0Q0UE02_9CORY</name>
<dbReference type="InterPro" id="IPR021799">
    <property type="entry name" value="PIN-like_prokaryotic"/>
</dbReference>
<gene>
    <name evidence="1" type="ORF">Clow_02074</name>
</gene>
<organism evidence="1 2">
    <name type="scientific">Corynebacterium lowii</name>
    <dbReference type="NCBI Taxonomy" id="1544413"/>
    <lineage>
        <taxon>Bacteria</taxon>
        <taxon>Bacillati</taxon>
        <taxon>Actinomycetota</taxon>
        <taxon>Actinomycetes</taxon>
        <taxon>Mycobacteriales</taxon>
        <taxon>Corynebacteriaceae</taxon>
        <taxon>Corynebacterium</taxon>
    </lineage>
</organism>